<dbReference type="EMBL" id="JAAIUW010000005">
    <property type="protein sequence ID" value="KAF7832358.1"/>
    <property type="molecule type" value="Genomic_DNA"/>
</dbReference>
<dbReference type="Proteomes" id="UP000634136">
    <property type="component" value="Unassembled WGS sequence"/>
</dbReference>
<sequence length="310" mass="35164">MLYGVRVCPQAPVYEQASGQNINYQKSAIFFSPCVGRGRREDLMRILNIRTVAFNEKYLGLPTMVGRSKFNSFKSIIDRVWKRLQVRKERLLTKAGKEVLIKAVAQLIPTYSMSCFLMPQNLCHKLNMLMAKFWWGDNSDNSKIHWISWSGLSDPKSCGGMGFKDLRDFNLALLAKQGWRILQHPESIMSKTLKAKYFNNSSFLEAKAGTAASYTLKSIIQGRDVLKLGLVRRVGDGNNIKVFSDPWVPDVDNFRITFNNHYIEQSANANSLITEGEGRWNVGIVREGFESDVAEAILKIPLSRSRIDDA</sequence>
<proteinExistence type="predicted"/>
<evidence type="ECO:0000313" key="2">
    <source>
        <dbReference type="Proteomes" id="UP000634136"/>
    </source>
</evidence>
<organism evidence="1 2">
    <name type="scientific">Senna tora</name>
    <dbReference type="NCBI Taxonomy" id="362788"/>
    <lineage>
        <taxon>Eukaryota</taxon>
        <taxon>Viridiplantae</taxon>
        <taxon>Streptophyta</taxon>
        <taxon>Embryophyta</taxon>
        <taxon>Tracheophyta</taxon>
        <taxon>Spermatophyta</taxon>
        <taxon>Magnoliopsida</taxon>
        <taxon>eudicotyledons</taxon>
        <taxon>Gunneridae</taxon>
        <taxon>Pentapetalae</taxon>
        <taxon>rosids</taxon>
        <taxon>fabids</taxon>
        <taxon>Fabales</taxon>
        <taxon>Fabaceae</taxon>
        <taxon>Caesalpinioideae</taxon>
        <taxon>Cassia clade</taxon>
        <taxon>Senna</taxon>
    </lineage>
</organism>
<name>A0A834WTP2_9FABA</name>
<comment type="caution">
    <text evidence="1">The sequence shown here is derived from an EMBL/GenBank/DDBJ whole genome shotgun (WGS) entry which is preliminary data.</text>
</comment>
<keyword evidence="2" id="KW-1185">Reference proteome</keyword>
<reference evidence="1" key="1">
    <citation type="submission" date="2020-09" db="EMBL/GenBank/DDBJ databases">
        <title>Genome-Enabled Discovery of Anthraquinone Biosynthesis in Senna tora.</title>
        <authorList>
            <person name="Kang S.-H."/>
            <person name="Pandey R.P."/>
            <person name="Lee C.-M."/>
            <person name="Sim J.-S."/>
            <person name="Jeong J.-T."/>
            <person name="Choi B.-S."/>
            <person name="Jung M."/>
            <person name="Ginzburg D."/>
            <person name="Zhao K."/>
            <person name="Won S.Y."/>
            <person name="Oh T.-J."/>
            <person name="Yu Y."/>
            <person name="Kim N.-H."/>
            <person name="Lee O.R."/>
            <person name="Lee T.-H."/>
            <person name="Bashyal P."/>
            <person name="Kim T.-S."/>
            <person name="Lee W.-H."/>
            <person name="Kawkins C."/>
            <person name="Kim C.-K."/>
            <person name="Kim J.S."/>
            <person name="Ahn B.O."/>
            <person name="Rhee S.Y."/>
            <person name="Sohng J.K."/>
        </authorList>
    </citation>
    <scope>NUCLEOTIDE SEQUENCE</scope>
    <source>
        <tissue evidence="1">Leaf</tissue>
    </source>
</reference>
<dbReference type="AlphaFoldDB" id="A0A834WTP2"/>
<accession>A0A834WTP2</accession>
<protein>
    <submittedName>
        <fullName evidence="1">Uncharacterized protein</fullName>
    </submittedName>
</protein>
<gene>
    <name evidence="1" type="ORF">G2W53_014691</name>
</gene>
<evidence type="ECO:0000313" key="1">
    <source>
        <dbReference type="EMBL" id="KAF7832358.1"/>
    </source>
</evidence>
<dbReference type="PANTHER" id="PTHR33116:SF86">
    <property type="entry name" value="REVERSE TRANSCRIPTASE DOMAIN-CONTAINING PROTEIN"/>
    <property type="match status" value="1"/>
</dbReference>
<dbReference type="OrthoDB" id="1430687at2759"/>
<dbReference type="PANTHER" id="PTHR33116">
    <property type="entry name" value="REVERSE TRANSCRIPTASE ZINC-BINDING DOMAIN-CONTAINING PROTEIN-RELATED-RELATED"/>
    <property type="match status" value="1"/>
</dbReference>